<organism evidence="10 11">
    <name type="scientific">Ammoniphilus oxalaticus</name>
    <dbReference type="NCBI Taxonomy" id="66863"/>
    <lineage>
        <taxon>Bacteria</taxon>
        <taxon>Bacillati</taxon>
        <taxon>Bacillota</taxon>
        <taxon>Bacilli</taxon>
        <taxon>Bacillales</taxon>
        <taxon>Paenibacillaceae</taxon>
        <taxon>Aneurinibacillus group</taxon>
        <taxon>Ammoniphilus</taxon>
    </lineage>
</organism>
<sequence>MDKDHILVVDDDHKITAMLKRALEYEGYVARIAHSGEDALIALFEQPFDLIILDIMLPGLDGWETCREIRAHATTPIIMLTAKDEVEQRVKGLDLGADDYVVKPFALNELLARIRAQLRRNQPELEQQTVFQFADITLNSESRECQRAERPVNLRGKEFDLLHYFMINPNKVLAKEQILNQIWGRDYDKESNVIEVYIAALRSKLERQQQPRLIHTVRGLGYILKEEA</sequence>
<dbReference type="GO" id="GO:0032993">
    <property type="term" value="C:protein-DNA complex"/>
    <property type="evidence" value="ECO:0007669"/>
    <property type="project" value="TreeGrafter"/>
</dbReference>
<dbReference type="SUPFAM" id="SSF52172">
    <property type="entry name" value="CheY-like"/>
    <property type="match status" value="1"/>
</dbReference>
<dbReference type="GO" id="GO:0005829">
    <property type="term" value="C:cytosol"/>
    <property type="evidence" value="ECO:0007669"/>
    <property type="project" value="TreeGrafter"/>
</dbReference>
<dbReference type="PANTHER" id="PTHR48111">
    <property type="entry name" value="REGULATOR OF RPOS"/>
    <property type="match status" value="1"/>
</dbReference>
<accession>A0A419SN91</accession>
<feature type="domain" description="OmpR/PhoB-type" evidence="9">
    <location>
        <begin position="128"/>
        <end position="226"/>
    </location>
</feature>
<dbReference type="AlphaFoldDB" id="A0A419SN91"/>
<dbReference type="InterPro" id="IPR001867">
    <property type="entry name" value="OmpR/PhoB-type_DNA-bd"/>
</dbReference>
<evidence type="ECO:0000256" key="3">
    <source>
        <dbReference type="ARBA" id="ARBA00023015"/>
    </source>
</evidence>
<protein>
    <submittedName>
        <fullName evidence="10">DNA-binding response regulator</fullName>
    </submittedName>
</protein>
<evidence type="ECO:0000256" key="6">
    <source>
        <dbReference type="PROSITE-ProRule" id="PRU00169"/>
    </source>
</evidence>
<dbReference type="Gene3D" id="1.10.10.10">
    <property type="entry name" value="Winged helix-like DNA-binding domain superfamily/Winged helix DNA-binding domain"/>
    <property type="match status" value="1"/>
</dbReference>
<dbReference type="PROSITE" id="PS50110">
    <property type="entry name" value="RESPONSE_REGULATORY"/>
    <property type="match status" value="1"/>
</dbReference>
<evidence type="ECO:0000313" key="10">
    <source>
        <dbReference type="EMBL" id="RKD25723.1"/>
    </source>
</evidence>
<dbReference type="PROSITE" id="PS51755">
    <property type="entry name" value="OMPR_PHOB"/>
    <property type="match status" value="1"/>
</dbReference>
<evidence type="ECO:0000259" key="9">
    <source>
        <dbReference type="PROSITE" id="PS51755"/>
    </source>
</evidence>
<dbReference type="InterPro" id="IPR036388">
    <property type="entry name" value="WH-like_DNA-bd_sf"/>
</dbReference>
<keyword evidence="4 7" id="KW-0238">DNA-binding</keyword>
<dbReference type="GO" id="GO:0000976">
    <property type="term" value="F:transcription cis-regulatory region binding"/>
    <property type="evidence" value="ECO:0007669"/>
    <property type="project" value="TreeGrafter"/>
</dbReference>
<evidence type="ECO:0000259" key="8">
    <source>
        <dbReference type="PROSITE" id="PS50110"/>
    </source>
</evidence>
<feature type="DNA-binding region" description="OmpR/PhoB-type" evidence="7">
    <location>
        <begin position="128"/>
        <end position="226"/>
    </location>
</feature>
<keyword evidence="5" id="KW-0804">Transcription</keyword>
<dbReference type="CDD" id="cd00383">
    <property type="entry name" value="trans_reg_C"/>
    <property type="match status" value="1"/>
</dbReference>
<dbReference type="SMART" id="SM00448">
    <property type="entry name" value="REC"/>
    <property type="match status" value="1"/>
</dbReference>
<evidence type="ECO:0000313" key="11">
    <source>
        <dbReference type="Proteomes" id="UP000284219"/>
    </source>
</evidence>
<dbReference type="PANTHER" id="PTHR48111:SF22">
    <property type="entry name" value="REGULATOR OF RPOS"/>
    <property type="match status" value="1"/>
</dbReference>
<name>A0A419SN91_9BACL</name>
<feature type="domain" description="Response regulatory" evidence="8">
    <location>
        <begin position="5"/>
        <end position="118"/>
    </location>
</feature>
<dbReference type="Proteomes" id="UP000284219">
    <property type="component" value="Unassembled WGS sequence"/>
</dbReference>
<dbReference type="InterPro" id="IPR001789">
    <property type="entry name" value="Sig_transdc_resp-reg_receiver"/>
</dbReference>
<dbReference type="InterPro" id="IPR011006">
    <property type="entry name" value="CheY-like_superfamily"/>
</dbReference>
<evidence type="ECO:0000256" key="2">
    <source>
        <dbReference type="ARBA" id="ARBA00023012"/>
    </source>
</evidence>
<dbReference type="EMBL" id="MCHY01000006">
    <property type="protein sequence ID" value="RKD25723.1"/>
    <property type="molecule type" value="Genomic_DNA"/>
</dbReference>
<keyword evidence="2" id="KW-0902">Two-component regulatory system</keyword>
<dbReference type="RefSeq" id="WP_120188397.1">
    <property type="nucleotide sequence ID" value="NZ_MCHY01000006.1"/>
</dbReference>
<dbReference type="CDD" id="cd17574">
    <property type="entry name" value="REC_OmpR"/>
    <property type="match status" value="1"/>
</dbReference>
<dbReference type="Gene3D" id="3.40.50.2300">
    <property type="match status" value="1"/>
</dbReference>
<dbReference type="FunFam" id="3.40.50.2300:FF:000001">
    <property type="entry name" value="DNA-binding response regulator PhoB"/>
    <property type="match status" value="1"/>
</dbReference>
<dbReference type="InterPro" id="IPR039420">
    <property type="entry name" value="WalR-like"/>
</dbReference>
<proteinExistence type="predicted"/>
<dbReference type="FunFam" id="1.10.10.10:FF:000005">
    <property type="entry name" value="Two-component system response regulator"/>
    <property type="match status" value="1"/>
</dbReference>
<dbReference type="GO" id="GO:0000156">
    <property type="term" value="F:phosphorelay response regulator activity"/>
    <property type="evidence" value="ECO:0007669"/>
    <property type="project" value="TreeGrafter"/>
</dbReference>
<reference evidence="10 11" key="1">
    <citation type="submission" date="2016-08" db="EMBL/GenBank/DDBJ databases">
        <title>Novel Firmicute Genomes.</title>
        <authorList>
            <person name="Poppleton D.I."/>
            <person name="Gribaldo S."/>
        </authorList>
    </citation>
    <scope>NUCLEOTIDE SEQUENCE [LARGE SCALE GENOMIC DNA]</scope>
    <source>
        <strain evidence="10 11">RAOx-1</strain>
    </source>
</reference>
<keyword evidence="3" id="KW-0805">Transcription regulation</keyword>
<dbReference type="Pfam" id="PF00486">
    <property type="entry name" value="Trans_reg_C"/>
    <property type="match status" value="1"/>
</dbReference>
<dbReference type="SMART" id="SM00862">
    <property type="entry name" value="Trans_reg_C"/>
    <property type="match status" value="1"/>
</dbReference>
<dbReference type="Pfam" id="PF00072">
    <property type="entry name" value="Response_reg"/>
    <property type="match status" value="1"/>
</dbReference>
<evidence type="ECO:0000256" key="5">
    <source>
        <dbReference type="ARBA" id="ARBA00023163"/>
    </source>
</evidence>
<evidence type="ECO:0000256" key="4">
    <source>
        <dbReference type="ARBA" id="ARBA00023125"/>
    </source>
</evidence>
<dbReference type="GO" id="GO:0006355">
    <property type="term" value="P:regulation of DNA-templated transcription"/>
    <property type="evidence" value="ECO:0007669"/>
    <property type="project" value="InterPro"/>
</dbReference>
<dbReference type="OrthoDB" id="9790442at2"/>
<feature type="modified residue" description="4-aspartylphosphate" evidence="6">
    <location>
        <position position="54"/>
    </location>
</feature>
<keyword evidence="11" id="KW-1185">Reference proteome</keyword>
<gene>
    <name evidence="10" type="ORF">BEP19_01920</name>
</gene>
<evidence type="ECO:0000256" key="1">
    <source>
        <dbReference type="ARBA" id="ARBA00022553"/>
    </source>
</evidence>
<evidence type="ECO:0000256" key="7">
    <source>
        <dbReference type="PROSITE-ProRule" id="PRU01091"/>
    </source>
</evidence>
<dbReference type="Gene3D" id="6.10.250.690">
    <property type="match status" value="1"/>
</dbReference>
<keyword evidence="1 6" id="KW-0597">Phosphoprotein</keyword>
<comment type="caution">
    <text evidence="10">The sequence shown here is derived from an EMBL/GenBank/DDBJ whole genome shotgun (WGS) entry which is preliminary data.</text>
</comment>